<dbReference type="Gene3D" id="3.10.520.10">
    <property type="entry name" value="ApbE-like domains"/>
    <property type="match status" value="1"/>
</dbReference>
<name>A0ABT0M9S7_9BACL</name>
<sequence>MYRFRSMNTDIVTYYLNEKQSLQTEKWFCYAESTLSRFKADSELSQLNQTKNIPFLPSELLFEAVACADHFYHETDGLFNPYLGRDLCRIGYDRSFEKIRTSEWEPAERSDPSPEATAPASINPRMKMITMHGAALDLGGIGKGWAAQQAVHQLQKQLIAFGGIAAGGDLIVWGMPEKKWTVSISAPESWNQRLFSFELNRPAGIATSSTVRRSWKDRKGRTYHHILDPRTHQSAQSDLLQVSVLAPDLTHAEVYAKCLIVLGWEEGVRWAAENHPELGMVGLKSDGTLAIAGAFHDYVSKGLSTNEHIACISQ</sequence>
<protein>
    <recommendedName>
        <fullName evidence="3">FAD:protein FMN transferase</fullName>
        <ecNumber evidence="2">2.7.1.180</ecNumber>
    </recommendedName>
    <alternativeName>
        <fullName evidence="9">Flavin transferase</fullName>
    </alternativeName>
</protein>
<accession>A0ABT0M9S7</accession>
<evidence type="ECO:0000256" key="3">
    <source>
        <dbReference type="ARBA" id="ARBA00016337"/>
    </source>
</evidence>
<evidence type="ECO:0000313" key="11">
    <source>
        <dbReference type="EMBL" id="MCL1631621.1"/>
    </source>
</evidence>
<evidence type="ECO:0000256" key="5">
    <source>
        <dbReference type="ARBA" id="ARBA00022679"/>
    </source>
</evidence>
<dbReference type="InterPro" id="IPR024932">
    <property type="entry name" value="ApbE"/>
</dbReference>
<keyword evidence="7" id="KW-0274">FAD</keyword>
<dbReference type="PANTHER" id="PTHR30040:SF2">
    <property type="entry name" value="FAD:PROTEIN FMN TRANSFERASE"/>
    <property type="match status" value="1"/>
</dbReference>
<evidence type="ECO:0000256" key="7">
    <source>
        <dbReference type="ARBA" id="ARBA00022827"/>
    </source>
</evidence>
<dbReference type="InterPro" id="IPR003374">
    <property type="entry name" value="ApbE-like_sf"/>
</dbReference>
<keyword evidence="6" id="KW-0479">Metal-binding</keyword>
<comment type="caution">
    <text evidence="11">The sequence shown here is derived from an EMBL/GenBank/DDBJ whole genome shotgun (WGS) entry which is preliminary data.</text>
</comment>
<comment type="cofactor">
    <cofactor evidence="1">
        <name>Mg(2+)</name>
        <dbReference type="ChEBI" id="CHEBI:18420"/>
    </cofactor>
</comment>
<organism evidence="11 12">
    <name type="scientific">Sporolactobacillus mangiferae</name>
    <dbReference type="NCBI Taxonomy" id="2940498"/>
    <lineage>
        <taxon>Bacteria</taxon>
        <taxon>Bacillati</taxon>
        <taxon>Bacillota</taxon>
        <taxon>Bacilli</taxon>
        <taxon>Bacillales</taxon>
        <taxon>Sporolactobacillaceae</taxon>
        <taxon>Sporolactobacillus</taxon>
    </lineage>
</organism>
<proteinExistence type="predicted"/>
<evidence type="ECO:0000256" key="8">
    <source>
        <dbReference type="ARBA" id="ARBA00022842"/>
    </source>
</evidence>
<evidence type="ECO:0000256" key="4">
    <source>
        <dbReference type="ARBA" id="ARBA00022630"/>
    </source>
</evidence>
<reference evidence="11 12" key="1">
    <citation type="submission" date="2022-05" db="EMBL/GenBank/DDBJ databases">
        <title>Sporolactobacillus sp nov CPB3-1, isolated from tree bark (Mangifera indica L.).</title>
        <authorList>
            <person name="Phuengjayaem S."/>
            <person name="Tanasupawat S."/>
        </authorList>
    </citation>
    <scope>NUCLEOTIDE SEQUENCE [LARGE SCALE GENOMIC DNA]</scope>
    <source>
        <strain evidence="11 12">CPB3-1</strain>
    </source>
</reference>
<keyword evidence="8" id="KW-0460">Magnesium</keyword>
<dbReference type="EC" id="2.7.1.180" evidence="2"/>
<evidence type="ECO:0000256" key="1">
    <source>
        <dbReference type="ARBA" id="ARBA00001946"/>
    </source>
</evidence>
<gene>
    <name evidence="11" type="ORF">M3N64_06620</name>
</gene>
<dbReference type="Pfam" id="PF02424">
    <property type="entry name" value="ApbE"/>
    <property type="match status" value="1"/>
</dbReference>
<evidence type="ECO:0000256" key="9">
    <source>
        <dbReference type="ARBA" id="ARBA00031306"/>
    </source>
</evidence>
<dbReference type="PANTHER" id="PTHR30040">
    <property type="entry name" value="THIAMINE BIOSYNTHESIS LIPOPROTEIN APBE"/>
    <property type="match status" value="1"/>
</dbReference>
<dbReference type="SUPFAM" id="SSF143631">
    <property type="entry name" value="ApbE-like"/>
    <property type="match status" value="1"/>
</dbReference>
<keyword evidence="5 11" id="KW-0808">Transferase</keyword>
<comment type="catalytic activity">
    <reaction evidence="10">
        <text>L-threonyl-[protein] + FAD = FMN-L-threonyl-[protein] + AMP + H(+)</text>
        <dbReference type="Rhea" id="RHEA:36847"/>
        <dbReference type="Rhea" id="RHEA-COMP:11060"/>
        <dbReference type="Rhea" id="RHEA-COMP:11061"/>
        <dbReference type="ChEBI" id="CHEBI:15378"/>
        <dbReference type="ChEBI" id="CHEBI:30013"/>
        <dbReference type="ChEBI" id="CHEBI:57692"/>
        <dbReference type="ChEBI" id="CHEBI:74257"/>
        <dbReference type="ChEBI" id="CHEBI:456215"/>
        <dbReference type="EC" id="2.7.1.180"/>
    </reaction>
</comment>
<evidence type="ECO:0000256" key="6">
    <source>
        <dbReference type="ARBA" id="ARBA00022723"/>
    </source>
</evidence>
<evidence type="ECO:0000256" key="2">
    <source>
        <dbReference type="ARBA" id="ARBA00011955"/>
    </source>
</evidence>
<evidence type="ECO:0000313" key="12">
    <source>
        <dbReference type="Proteomes" id="UP001203004"/>
    </source>
</evidence>
<dbReference type="EMBL" id="JAMAST010000005">
    <property type="protein sequence ID" value="MCL1631621.1"/>
    <property type="molecule type" value="Genomic_DNA"/>
</dbReference>
<dbReference type="RefSeq" id="WP_249099970.1">
    <property type="nucleotide sequence ID" value="NZ_JAMAST010000005.1"/>
</dbReference>
<dbReference type="GO" id="GO:0016740">
    <property type="term" value="F:transferase activity"/>
    <property type="evidence" value="ECO:0007669"/>
    <property type="project" value="UniProtKB-KW"/>
</dbReference>
<keyword evidence="4" id="KW-0285">Flavoprotein</keyword>
<keyword evidence="12" id="KW-1185">Reference proteome</keyword>
<evidence type="ECO:0000256" key="10">
    <source>
        <dbReference type="ARBA" id="ARBA00048540"/>
    </source>
</evidence>
<dbReference type="Proteomes" id="UP001203004">
    <property type="component" value="Unassembled WGS sequence"/>
</dbReference>